<reference evidence="2 3" key="1">
    <citation type="journal article" date="2014" name="Syst. Appl. Microbiol.">
        <title>Complete genomes of freshwater sulfur oxidizers Sulfuricella denitrificans skB26 and Sulfuritalea hydrogenivorans sk43H: genetic insights into the sulfur oxidation pathway of betaproteobacteria.</title>
        <authorList>
            <person name="Watanabe T."/>
            <person name="Kojima H."/>
            <person name="Fukui M."/>
        </authorList>
    </citation>
    <scope>NUCLEOTIDE SEQUENCE [LARGE SCALE GENOMIC DNA]</scope>
    <source>
        <strain evidence="2">DSM22779</strain>
    </source>
</reference>
<feature type="coiled-coil region" evidence="1">
    <location>
        <begin position="17"/>
        <end position="44"/>
    </location>
</feature>
<name>W0SLR9_9PROT</name>
<evidence type="ECO:0000256" key="1">
    <source>
        <dbReference type="SAM" id="Coils"/>
    </source>
</evidence>
<sequence length="294" mass="33513">MNDIKSEGSGALTTPGLSEFKRLLEKARREHGEIVRELSQARSEESSTVGRYTSWKNGWLMRHLFKEKFEQHRISAEESTAKRAEFEEQERLSRLQTQIELPDGVNKAFHRMNDEFAVLTKCDRIWDTVGQRNTNRVVERTTATRVVERKPVRFQLGRCELIESEWKVPHLENANGGDIYFYPAFALYFVSSDNFALLEYKDIELEFSLSRFIEEETLPGDTTTVGQTWAKANKDGSPDKRFNGNHQIPIAQYGKISITSATGMNEEYMVSNAERAQAFSSAWKILSGAVAAGV</sequence>
<protein>
    <submittedName>
        <fullName evidence="2">Uncharacterized protein</fullName>
    </submittedName>
</protein>
<gene>
    <name evidence="2" type="ORF">SUTH_02949</name>
</gene>
<evidence type="ECO:0000313" key="2">
    <source>
        <dbReference type="EMBL" id="BAO30728.1"/>
    </source>
</evidence>
<keyword evidence="1" id="KW-0175">Coiled coil</keyword>
<organism evidence="2 3">
    <name type="scientific">Sulfuritalea hydrogenivorans sk43H</name>
    <dbReference type="NCBI Taxonomy" id="1223802"/>
    <lineage>
        <taxon>Bacteria</taxon>
        <taxon>Pseudomonadati</taxon>
        <taxon>Pseudomonadota</taxon>
        <taxon>Betaproteobacteria</taxon>
        <taxon>Nitrosomonadales</taxon>
        <taxon>Sterolibacteriaceae</taxon>
        <taxon>Sulfuritalea</taxon>
    </lineage>
</organism>
<dbReference type="AlphaFoldDB" id="W0SLR9"/>
<proteinExistence type="predicted"/>
<evidence type="ECO:0000313" key="3">
    <source>
        <dbReference type="Proteomes" id="UP000031637"/>
    </source>
</evidence>
<dbReference type="HOGENOM" id="CLU_062242_0_0_4"/>
<keyword evidence="3" id="KW-1185">Reference proteome</keyword>
<dbReference type="Proteomes" id="UP000031637">
    <property type="component" value="Chromosome"/>
</dbReference>
<dbReference type="EMBL" id="AP012547">
    <property type="protein sequence ID" value="BAO30728.1"/>
    <property type="molecule type" value="Genomic_DNA"/>
</dbReference>
<dbReference type="RefSeq" id="WP_052473681.1">
    <property type="nucleotide sequence ID" value="NZ_AP012547.1"/>
</dbReference>
<accession>W0SLR9</accession>
<dbReference type="KEGG" id="shd:SUTH_02949"/>